<evidence type="ECO:0000313" key="2">
    <source>
        <dbReference type="EMBL" id="KRL07029.1"/>
    </source>
</evidence>
<keyword evidence="3" id="KW-1185">Reference proteome</keyword>
<dbReference type="InterPro" id="IPR010288">
    <property type="entry name" value="EcsB_ABC"/>
</dbReference>
<comment type="caution">
    <text evidence="2">The sequence shown here is derived from an EMBL/GenBank/DDBJ whole genome shotgun (WGS) entry which is preliminary data.</text>
</comment>
<feature type="transmembrane region" description="Helical" evidence="1">
    <location>
        <begin position="372"/>
        <end position="393"/>
    </location>
</feature>
<gene>
    <name evidence="2" type="ORF">FC92_GL000262</name>
</gene>
<feature type="transmembrane region" description="Helical" evidence="1">
    <location>
        <begin position="278"/>
        <end position="296"/>
    </location>
</feature>
<organism evidence="2 3">
    <name type="scientific">Liquorilactobacillus hordei DSM 19519</name>
    <dbReference type="NCBI Taxonomy" id="1423759"/>
    <lineage>
        <taxon>Bacteria</taxon>
        <taxon>Bacillati</taxon>
        <taxon>Bacillota</taxon>
        <taxon>Bacilli</taxon>
        <taxon>Lactobacillales</taxon>
        <taxon>Lactobacillaceae</taxon>
        <taxon>Liquorilactobacillus</taxon>
    </lineage>
</organism>
<dbReference type="Pfam" id="PF05975">
    <property type="entry name" value="EcsB"/>
    <property type="match status" value="1"/>
</dbReference>
<keyword evidence="1" id="KW-1133">Transmembrane helix</keyword>
<keyword evidence="1" id="KW-0472">Membrane</keyword>
<dbReference type="Proteomes" id="UP000051448">
    <property type="component" value="Unassembled WGS sequence"/>
</dbReference>
<feature type="transmembrane region" description="Helical" evidence="1">
    <location>
        <begin position="100"/>
        <end position="126"/>
    </location>
</feature>
<dbReference type="PIRSF" id="PIRSF037259">
    <property type="entry name" value="EcsB_ABC"/>
    <property type="match status" value="1"/>
</dbReference>
<dbReference type="GO" id="GO:0016020">
    <property type="term" value="C:membrane"/>
    <property type="evidence" value="ECO:0007669"/>
    <property type="project" value="InterPro"/>
</dbReference>
<evidence type="ECO:0000313" key="3">
    <source>
        <dbReference type="Proteomes" id="UP000051448"/>
    </source>
</evidence>
<dbReference type="STRING" id="1423759.FC92_GL000262"/>
<dbReference type="OrthoDB" id="2447941at2"/>
<sequence>MNEIWNGRLKKYQKMLLRYSKYVFNDHFVLALLFFVGGLGLSYSNFVKSLPQKPFWWEQPTLIIILFLIVQIGKLASLLEEADKVFLLPKDYQMKDYFKLVLKHSALVSFFTQLVFMAILAPFIIQGLKWQFWMWIVLLIVQCLLKFSYLSFLVIGTYNLAAKSFSQQFLFHAAVMLILVLSLYLNVILGVILAIVLAGIIRYYVGKVSQQHVFKWNDAIKSEKERLMTLYRFINMFTDVPQIVGQTKRRKFFDFLLRRTSKNVYLFLYSRSFVRQSGFSGLFLRLLFLASIIVFFSPNYLFSLFIICVCLYLIGIQLFGLYSIFEDNVFVHIYPVDESQKKLAFKNLLQKILLSAWLVTNVIAVATPRFEINYLLLPVISLAEVYLITNLFLGNYLKKNT</sequence>
<dbReference type="RefSeq" id="WP_057869400.1">
    <property type="nucleotide sequence ID" value="NZ_AZDX01000011.1"/>
</dbReference>
<dbReference type="EMBL" id="AZDX01000011">
    <property type="protein sequence ID" value="KRL07029.1"/>
    <property type="molecule type" value="Genomic_DNA"/>
</dbReference>
<dbReference type="PATRIC" id="fig|1423759.3.peg.272"/>
<feature type="transmembrane region" description="Helical" evidence="1">
    <location>
        <begin position="132"/>
        <end position="158"/>
    </location>
</feature>
<accession>A0A0R1MNV1</accession>
<protein>
    <submittedName>
        <fullName evidence="2">Protein ecsB</fullName>
    </submittedName>
</protein>
<feature type="transmembrane region" description="Helical" evidence="1">
    <location>
        <begin position="21"/>
        <end position="41"/>
    </location>
</feature>
<keyword evidence="1" id="KW-0812">Transmembrane</keyword>
<feature type="transmembrane region" description="Helical" evidence="1">
    <location>
        <begin position="302"/>
        <end position="325"/>
    </location>
</feature>
<reference evidence="2 3" key="1">
    <citation type="journal article" date="2015" name="Genome Announc.">
        <title>Expanding the biotechnology potential of lactobacilli through comparative genomics of 213 strains and associated genera.</title>
        <authorList>
            <person name="Sun Z."/>
            <person name="Harris H.M."/>
            <person name="McCann A."/>
            <person name="Guo C."/>
            <person name="Argimon S."/>
            <person name="Zhang W."/>
            <person name="Yang X."/>
            <person name="Jeffery I.B."/>
            <person name="Cooney J.C."/>
            <person name="Kagawa T.F."/>
            <person name="Liu W."/>
            <person name="Song Y."/>
            <person name="Salvetti E."/>
            <person name="Wrobel A."/>
            <person name="Rasinkangas P."/>
            <person name="Parkhill J."/>
            <person name="Rea M.C."/>
            <person name="O'Sullivan O."/>
            <person name="Ritari J."/>
            <person name="Douillard F.P."/>
            <person name="Paul Ross R."/>
            <person name="Yang R."/>
            <person name="Briner A.E."/>
            <person name="Felis G.E."/>
            <person name="de Vos W.M."/>
            <person name="Barrangou R."/>
            <person name="Klaenhammer T.R."/>
            <person name="Caufield P.W."/>
            <person name="Cui Y."/>
            <person name="Zhang H."/>
            <person name="O'Toole P.W."/>
        </authorList>
    </citation>
    <scope>NUCLEOTIDE SEQUENCE [LARGE SCALE GENOMIC DNA]</scope>
    <source>
        <strain evidence="2 3">DSM 19519</strain>
    </source>
</reference>
<name>A0A0R1MNV1_9LACO</name>
<dbReference type="GeneID" id="98311444"/>
<proteinExistence type="predicted"/>
<feature type="transmembrane region" description="Helical" evidence="1">
    <location>
        <begin position="348"/>
        <end position="366"/>
    </location>
</feature>
<dbReference type="AlphaFoldDB" id="A0A0R1MNV1"/>
<evidence type="ECO:0000256" key="1">
    <source>
        <dbReference type="SAM" id="Phobius"/>
    </source>
</evidence>